<proteinExistence type="predicted"/>
<protein>
    <recommendedName>
        <fullName evidence="3">DUF4279 domain-containing protein</fullName>
    </recommendedName>
</protein>
<keyword evidence="2" id="KW-1185">Reference proteome</keyword>
<evidence type="ECO:0000313" key="1">
    <source>
        <dbReference type="EMBL" id="REC59699.1"/>
    </source>
</evidence>
<dbReference type="InterPro" id="IPR025459">
    <property type="entry name" value="DUF4279"/>
</dbReference>
<gene>
    <name evidence="1" type="ORF">DRF65_24390</name>
</gene>
<dbReference type="AlphaFoldDB" id="A0A3D9C1S1"/>
<evidence type="ECO:0000313" key="2">
    <source>
        <dbReference type="Proteomes" id="UP000256686"/>
    </source>
</evidence>
<reference evidence="2" key="1">
    <citation type="submission" date="2018-06" db="EMBL/GenBank/DDBJ databases">
        <authorList>
            <person name="Lum Nde A."/>
            <person name="Hugo C."/>
        </authorList>
    </citation>
    <scope>NUCLEOTIDE SEQUENCE [LARGE SCALE GENOMIC DNA]</scope>
    <source>
        <strain evidence="2">1_F178</strain>
    </source>
</reference>
<dbReference type="EMBL" id="QNVT01000033">
    <property type="protein sequence ID" value="REC59699.1"/>
    <property type="molecule type" value="Genomic_DNA"/>
</dbReference>
<comment type="caution">
    <text evidence="1">The sequence shown here is derived from an EMBL/GenBank/DDBJ whole genome shotgun (WGS) entry which is preliminary data.</text>
</comment>
<sequence>MTEQEIRELIQNELTNKEWGFTEQVLEIHTPVYQDGKIIIENIVDDNNEKIVYLPIVDEHFYLAFWIHTKNKEIIGISIEPGVSIYYKAISENYSSNDLRDITRLEITKSWNKDDQRKSNAGSYGFSCIMIEADKKPDVFERKLDILLSELMKDPDGVKKLSDLADTTIQVVIHYHNGNGMIGGPSLSDKNIKTLADLNLSIDFDFYISGNQYIS</sequence>
<dbReference type="Proteomes" id="UP000256686">
    <property type="component" value="Unassembled WGS sequence"/>
</dbReference>
<organism evidence="1 2">
    <name type="scientific">Chryseobacterium pennae</name>
    <dbReference type="NCBI Taxonomy" id="2258962"/>
    <lineage>
        <taxon>Bacteria</taxon>
        <taxon>Pseudomonadati</taxon>
        <taxon>Bacteroidota</taxon>
        <taxon>Flavobacteriia</taxon>
        <taxon>Flavobacteriales</taxon>
        <taxon>Weeksellaceae</taxon>
        <taxon>Chryseobacterium group</taxon>
        <taxon>Chryseobacterium</taxon>
    </lineage>
</organism>
<accession>A0A3D9C1S1</accession>
<dbReference type="Pfam" id="PF14106">
    <property type="entry name" value="DUF4279"/>
    <property type="match status" value="1"/>
</dbReference>
<evidence type="ECO:0008006" key="3">
    <source>
        <dbReference type="Google" id="ProtNLM"/>
    </source>
</evidence>
<dbReference type="RefSeq" id="WP_115973334.1">
    <property type="nucleotide sequence ID" value="NZ_QNVT01000033.1"/>
</dbReference>
<name>A0A3D9C1S1_9FLAO</name>